<protein>
    <recommendedName>
        <fullName evidence="2">histidine kinase</fullName>
        <ecNumber evidence="2">2.7.13.3</ecNumber>
    </recommendedName>
</protein>
<feature type="domain" description="PAC" evidence="10">
    <location>
        <begin position="691"/>
        <end position="743"/>
    </location>
</feature>
<evidence type="ECO:0000256" key="5">
    <source>
        <dbReference type="ARBA" id="ARBA00022777"/>
    </source>
</evidence>
<dbReference type="NCBIfam" id="TIGR00229">
    <property type="entry name" value="sensory_box"/>
    <property type="match status" value="3"/>
</dbReference>
<evidence type="ECO:0000259" key="9">
    <source>
        <dbReference type="PROSITE" id="PS50112"/>
    </source>
</evidence>
<feature type="domain" description="PAS" evidence="9">
    <location>
        <begin position="744"/>
        <end position="814"/>
    </location>
</feature>
<dbReference type="PROSITE" id="PS50109">
    <property type="entry name" value="HIS_KIN"/>
    <property type="match status" value="1"/>
</dbReference>
<comment type="catalytic activity">
    <reaction evidence="1">
        <text>ATP + protein L-histidine = ADP + protein N-phospho-L-histidine.</text>
        <dbReference type="EC" id="2.7.13.3"/>
    </reaction>
</comment>
<dbReference type="PANTHER" id="PTHR43304">
    <property type="entry name" value="PHYTOCHROME-LIKE PROTEIN CPH1"/>
    <property type="match status" value="1"/>
</dbReference>
<keyword evidence="7" id="KW-0812">Transmembrane</keyword>
<feature type="domain" description="PAS" evidence="9">
    <location>
        <begin position="513"/>
        <end position="566"/>
    </location>
</feature>
<dbReference type="FunFam" id="3.30.565.10:FF:000006">
    <property type="entry name" value="Sensor histidine kinase WalK"/>
    <property type="match status" value="1"/>
</dbReference>
<dbReference type="InterPro" id="IPR004358">
    <property type="entry name" value="Sig_transdc_His_kin-like_C"/>
</dbReference>
<dbReference type="Gene3D" id="2.10.70.100">
    <property type="match status" value="1"/>
</dbReference>
<dbReference type="SUPFAM" id="SSF55785">
    <property type="entry name" value="PYP-like sensor domain (PAS domain)"/>
    <property type="match status" value="3"/>
</dbReference>
<dbReference type="InterPro" id="IPR000014">
    <property type="entry name" value="PAS"/>
</dbReference>
<feature type="transmembrane region" description="Helical" evidence="7">
    <location>
        <begin position="167"/>
        <end position="186"/>
    </location>
</feature>
<keyword evidence="3" id="KW-0597">Phosphoprotein</keyword>
<evidence type="ECO:0000256" key="4">
    <source>
        <dbReference type="ARBA" id="ARBA00022679"/>
    </source>
</evidence>
<feature type="transmembrane region" description="Helical" evidence="7">
    <location>
        <begin position="128"/>
        <end position="147"/>
    </location>
</feature>
<keyword evidence="6" id="KW-0175">Coiled coil</keyword>
<dbReference type="Pfam" id="PF08447">
    <property type="entry name" value="PAS_3"/>
    <property type="match status" value="1"/>
</dbReference>
<reference evidence="12" key="1">
    <citation type="submission" date="2016-10" db="EMBL/GenBank/DDBJ databases">
        <authorList>
            <person name="Varghese N."/>
            <person name="Submissions S."/>
        </authorList>
    </citation>
    <scope>NUCLEOTIDE SEQUENCE [LARGE SCALE GENOMIC DNA]</scope>
    <source>
        <strain evidence="12">CGMCC 1.6775</strain>
    </source>
</reference>
<dbReference type="GO" id="GO:0000155">
    <property type="term" value="F:phosphorelay sensor kinase activity"/>
    <property type="evidence" value="ECO:0007669"/>
    <property type="project" value="InterPro"/>
</dbReference>
<dbReference type="AlphaFoldDB" id="A0A1I4S028"/>
<dbReference type="Pfam" id="PF02518">
    <property type="entry name" value="HATPase_c"/>
    <property type="match status" value="1"/>
</dbReference>
<keyword evidence="5" id="KW-0418">Kinase</keyword>
<keyword evidence="7" id="KW-0472">Membrane</keyword>
<evidence type="ECO:0000259" key="8">
    <source>
        <dbReference type="PROSITE" id="PS50109"/>
    </source>
</evidence>
<dbReference type="Gene3D" id="3.30.565.10">
    <property type="entry name" value="Histidine kinase-like ATPase, C-terminal domain"/>
    <property type="match status" value="1"/>
</dbReference>
<dbReference type="CDD" id="cd00082">
    <property type="entry name" value="HisKA"/>
    <property type="match status" value="1"/>
</dbReference>
<keyword evidence="4" id="KW-0808">Transferase</keyword>
<dbReference type="InterPro" id="IPR003594">
    <property type="entry name" value="HATPase_dom"/>
</dbReference>
<dbReference type="Pfam" id="PF00512">
    <property type="entry name" value="HisKA"/>
    <property type="match status" value="1"/>
</dbReference>
<feature type="transmembrane region" description="Helical" evidence="7">
    <location>
        <begin position="46"/>
        <end position="65"/>
    </location>
</feature>
<dbReference type="Pfam" id="PF00989">
    <property type="entry name" value="PAS"/>
    <property type="match status" value="1"/>
</dbReference>
<dbReference type="PRINTS" id="PR00344">
    <property type="entry name" value="BCTRLSENSOR"/>
</dbReference>
<evidence type="ECO:0000259" key="10">
    <source>
        <dbReference type="PROSITE" id="PS50113"/>
    </source>
</evidence>
<feature type="transmembrane region" description="Helical" evidence="7">
    <location>
        <begin position="70"/>
        <end position="89"/>
    </location>
</feature>
<evidence type="ECO:0000313" key="11">
    <source>
        <dbReference type="EMBL" id="SFM57827.1"/>
    </source>
</evidence>
<sequence>MVNALKRPAFWYCLTLALAISLGSVGLIILIDFGISGPEGVGRLSLRPGGGLIALTLCAAFLALLLRYRWLATGLGFGLIALASLLTLAPRLPESDWLDIAALNPLLLLVILLISLSGLAAMHLSRGWFVGLVCGPMVFGLGLVSLLSHWYPGLSALGLGNLTEATLVLSPLVMLAGLILPFLYSIYHSEVQFYSKGLLVLGILGILITTLSWHALRLQSGERLIERAESLASQLEASADSAFGVKLALIRRLAERWELLDGVPSQSFWEQEVSSYLRDFPDLRLITILNRDHSPVRTESRTLDYRGWLEIFLSDQRNRDWLNHTIEARSAHLSAPLVDNQDRYHAAIAVPITPGPGYSWSVLAVVDLQTVYEKLTAYYDGNLHVKVYHQNQKVFDTAPDITGEQESMLASQRITPHHDSERRIEVYTRRGSLPPGELYLPPAVLFTGLGLSFLVMLSHFFWRQSEQRTRSLAELNEVLNQHLEEERELRTTNETLSRERDQFFALSPDMFCIVDLNSHFFELNETFVHTLGYTRDQLLGSSYMKLVHAEDHEKTIRAVQSLTEGHEVKDLLIRVLDCDGNPHWLQINAILSADDLIYVVARDTTDQLAIEEKLRENEALLKLAERLAQLGGWVVDLSTGKSVWSDAVCDIHELPRGQAPDVEDAINFYVDEHREQIRAAVLLCAETGIPFDEELQIRTAKGNLRWVRAIGHAVQDDEGKVVKLQGAFQDITASHQAMEQIRRYAERQAIIFESITDAFYTVDNDWRFTYVNRKSEELLRKNRDDLLGHNLWEVFPDTIGTELDDQYRYAMETGNSVSFEFYYPPLNEWLEVSAYPSDEGLAVYYRSIWERKEAQQKLEAAMAELERSNRELQDFAFVASHDLQEPLRKIQAFSDRLMTKSDQFGPSEQDYLKRMQSAAGRMQQLIEDLLSYSRVTTRAKPMALCHTDDVLTGVLQDLDTAITHEQARIKVQPLPDLVGDATQLRQVFQNLLSNAIKFHAPDTPPEISVYAENVSDSGWTLVVQDQGIGFDPRYTQKLFHPFQRLHSRDGYAGTGIGMAIVKKILDRHGAEITVVSAPGEGTTFRIRFTSSPAQEQSKDE</sequence>
<dbReference type="SMART" id="SM00387">
    <property type="entry name" value="HATPase_c"/>
    <property type="match status" value="1"/>
</dbReference>
<dbReference type="Gene3D" id="3.30.450.20">
    <property type="entry name" value="PAS domain"/>
    <property type="match status" value="3"/>
</dbReference>
<dbReference type="InterPro" id="IPR003661">
    <property type="entry name" value="HisK_dim/P_dom"/>
</dbReference>
<dbReference type="Proteomes" id="UP000199339">
    <property type="component" value="Unassembled WGS sequence"/>
</dbReference>
<dbReference type="Gene3D" id="1.10.287.130">
    <property type="match status" value="1"/>
</dbReference>
<proteinExistence type="predicted"/>
<dbReference type="InterPro" id="IPR036890">
    <property type="entry name" value="HATPase_C_sf"/>
</dbReference>
<dbReference type="InterPro" id="IPR052162">
    <property type="entry name" value="Sensor_kinase/Photoreceptor"/>
</dbReference>
<dbReference type="CDD" id="cd00130">
    <property type="entry name" value="PAS"/>
    <property type="match status" value="3"/>
</dbReference>
<dbReference type="EC" id="2.7.13.3" evidence="2"/>
<evidence type="ECO:0000256" key="6">
    <source>
        <dbReference type="SAM" id="Coils"/>
    </source>
</evidence>
<dbReference type="InterPro" id="IPR036097">
    <property type="entry name" value="HisK_dim/P_sf"/>
</dbReference>
<evidence type="ECO:0000256" key="3">
    <source>
        <dbReference type="ARBA" id="ARBA00022553"/>
    </source>
</evidence>
<name>A0A1I4S028_9GAMM</name>
<evidence type="ECO:0000256" key="7">
    <source>
        <dbReference type="SAM" id="Phobius"/>
    </source>
</evidence>
<dbReference type="PROSITE" id="PS50113">
    <property type="entry name" value="PAC"/>
    <property type="match status" value="1"/>
</dbReference>
<feature type="domain" description="Histidine kinase" evidence="8">
    <location>
        <begin position="878"/>
        <end position="1092"/>
    </location>
</feature>
<dbReference type="InterPro" id="IPR005467">
    <property type="entry name" value="His_kinase_dom"/>
</dbReference>
<dbReference type="InterPro" id="IPR013655">
    <property type="entry name" value="PAS_fold_3"/>
</dbReference>
<dbReference type="SUPFAM" id="SSF47384">
    <property type="entry name" value="Homodimeric domain of signal transducing histidine kinase"/>
    <property type="match status" value="1"/>
</dbReference>
<dbReference type="InterPro" id="IPR013767">
    <property type="entry name" value="PAS_fold"/>
</dbReference>
<dbReference type="Pfam" id="PF08448">
    <property type="entry name" value="PAS_4"/>
    <property type="match status" value="1"/>
</dbReference>
<dbReference type="SMART" id="SM00388">
    <property type="entry name" value="HisKA"/>
    <property type="match status" value="1"/>
</dbReference>
<evidence type="ECO:0000256" key="1">
    <source>
        <dbReference type="ARBA" id="ARBA00000085"/>
    </source>
</evidence>
<dbReference type="InterPro" id="IPR001610">
    <property type="entry name" value="PAC"/>
</dbReference>
<dbReference type="EMBL" id="FOUR01000001">
    <property type="protein sequence ID" value="SFM57827.1"/>
    <property type="molecule type" value="Genomic_DNA"/>
</dbReference>
<dbReference type="SMART" id="SM00086">
    <property type="entry name" value="PAC"/>
    <property type="match status" value="1"/>
</dbReference>
<feature type="transmembrane region" description="Helical" evidence="7">
    <location>
        <begin position="198"/>
        <end position="216"/>
    </location>
</feature>
<feature type="transmembrane region" description="Helical" evidence="7">
    <location>
        <begin position="9"/>
        <end position="31"/>
    </location>
</feature>
<dbReference type="PANTHER" id="PTHR43304:SF1">
    <property type="entry name" value="PAC DOMAIN-CONTAINING PROTEIN"/>
    <property type="match status" value="1"/>
</dbReference>
<dbReference type="InterPro" id="IPR013656">
    <property type="entry name" value="PAS_4"/>
</dbReference>
<feature type="transmembrane region" description="Helical" evidence="7">
    <location>
        <begin position="101"/>
        <end position="121"/>
    </location>
</feature>
<feature type="coiled-coil region" evidence="6">
    <location>
        <begin position="472"/>
        <end position="499"/>
    </location>
</feature>
<evidence type="ECO:0000313" key="12">
    <source>
        <dbReference type="Proteomes" id="UP000199339"/>
    </source>
</evidence>
<keyword evidence="7" id="KW-1133">Transmembrane helix</keyword>
<dbReference type="SMART" id="SM00091">
    <property type="entry name" value="PAS"/>
    <property type="match status" value="2"/>
</dbReference>
<organism evidence="11 12">
    <name type="scientific">Marinobacter pelagius</name>
    <dbReference type="NCBI Taxonomy" id="379482"/>
    <lineage>
        <taxon>Bacteria</taxon>
        <taxon>Pseudomonadati</taxon>
        <taxon>Pseudomonadota</taxon>
        <taxon>Gammaproteobacteria</taxon>
        <taxon>Pseudomonadales</taxon>
        <taxon>Marinobacteraceae</taxon>
        <taxon>Marinobacter</taxon>
    </lineage>
</organism>
<dbReference type="InterPro" id="IPR035965">
    <property type="entry name" value="PAS-like_dom_sf"/>
</dbReference>
<evidence type="ECO:0000256" key="2">
    <source>
        <dbReference type="ARBA" id="ARBA00012438"/>
    </source>
</evidence>
<dbReference type="InterPro" id="IPR000700">
    <property type="entry name" value="PAS-assoc_C"/>
</dbReference>
<gene>
    <name evidence="11" type="ORF">SAMN04487961_0766</name>
</gene>
<dbReference type="SUPFAM" id="SSF55874">
    <property type="entry name" value="ATPase domain of HSP90 chaperone/DNA topoisomerase II/histidine kinase"/>
    <property type="match status" value="1"/>
</dbReference>
<keyword evidence="12" id="KW-1185">Reference proteome</keyword>
<dbReference type="PROSITE" id="PS50112">
    <property type="entry name" value="PAS"/>
    <property type="match status" value="2"/>
</dbReference>
<dbReference type="OrthoDB" id="9808408at2"/>
<dbReference type="RefSeq" id="WP_091998863.1">
    <property type="nucleotide sequence ID" value="NZ_FOUR01000001.1"/>
</dbReference>
<dbReference type="GO" id="GO:0005886">
    <property type="term" value="C:plasma membrane"/>
    <property type="evidence" value="ECO:0007669"/>
    <property type="project" value="UniProtKB-ARBA"/>
</dbReference>
<accession>A0A1I4S028</accession>